<keyword evidence="4" id="KW-1185">Reference proteome</keyword>
<protein>
    <submittedName>
        <fullName evidence="3">NAD-dependent epimerase/dehydratase family protein</fullName>
    </submittedName>
</protein>
<evidence type="ECO:0000256" key="1">
    <source>
        <dbReference type="ARBA" id="ARBA00007637"/>
    </source>
</evidence>
<evidence type="ECO:0000259" key="2">
    <source>
        <dbReference type="SMART" id="SM00822"/>
    </source>
</evidence>
<reference evidence="3 4" key="1">
    <citation type="journal article" date="2019" name="Int. J. Syst. Evol. Microbiol.">
        <title>The Global Catalogue of Microorganisms (GCM) 10K type strain sequencing project: providing services to taxonomists for standard genome sequencing and annotation.</title>
        <authorList>
            <consortium name="The Broad Institute Genomics Platform"/>
            <consortium name="The Broad Institute Genome Sequencing Center for Infectious Disease"/>
            <person name="Wu L."/>
            <person name="Ma J."/>
        </authorList>
    </citation>
    <scope>NUCLEOTIDE SEQUENCE [LARGE SCALE GENOMIC DNA]</scope>
    <source>
        <strain evidence="3 4">JCM 6242</strain>
    </source>
</reference>
<dbReference type="Pfam" id="PF01370">
    <property type="entry name" value="Epimerase"/>
    <property type="match status" value="1"/>
</dbReference>
<feature type="domain" description="Ketoreductase" evidence="2">
    <location>
        <begin position="2"/>
        <end position="139"/>
    </location>
</feature>
<dbReference type="InterPro" id="IPR001509">
    <property type="entry name" value="Epimerase_deHydtase"/>
</dbReference>
<comment type="caution">
    <text evidence="3">The sequence shown here is derived from an EMBL/GenBank/DDBJ whole genome shotgun (WGS) entry which is preliminary data.</text>
</comment>
<dbReference type="InterPro" id="IPR036291">
    <property type="entry name" value="NAD(P)-bd_dom_sf"/>
</dbReference>
<dbReference type="RefSeq" id="WP_344967447.1">
    <property type="nucleotide sequence ID" value="NZ_BAAAVI010000002.1"/>
</dbReference>
<evidence type="ECO:0000313" key="3">
    <source>
        <dbReference type="EMBL" id="GAA2848338.1"/>
    </source>
</evidence>
<dbReference type="Gene3D" id="3.40.50.720">
    <property type="entry name" value="NAD(P)-binding Rossmann-like Domain"/>
    <property type="match status" value="1"/>
</dbReference>
<dbReference type="PANTHER" id="PTHR43000">
    <property type="entry name" value="DTDP-D-GLUCOSE 4,6-DEHYDRATASE-RELATED"/>
    <property type="match status" value="1"/>
</dbReference>
<dbReference type="SMART" id="SM00822">
    <property type="entry name" value="PKS_KR"/>
    <property type="match status" value="1"/>
</dbReference>
<dbReference type="InterPro" id="IPR057326">
    <property type="entry name" value="KR_dom"/>
</dbReference>
<organism evidence="3 4">
    <name type="scientific">Streptosporangium fragile</name>
    <dbReference type="NCBI Taxonomy" id="46186"/>
    <lineage>
        <taxon>Bacteria</taxon>
        <taxon>Bacillati</taxon>
        <taxon>Actinomycetota</taxon>
        <taxon>Actinomycetes</taxon>
        <taxon>Streptosporangiales</taxon>
        <taxon>Streptosporangiaceae</taxon>
        <taxon>Streptosporangium</taxon>
    </lineage>
</organism>
<name>A0ABN3VR72_9ACTN</name>
<gene>
    <name evidence="3" type="ORF">GCM10010517_05610</name>
</gene>
<accession>A0ABN3VR72</accession>
<dbReference type="SUPFAM" id="SSF51735">
    <property type="entry name" value="NAD(P)-binding Rossmann-fold domains"/>
    <property type="match status" value="1"/>
</dbReference>
<evidence type="ECO:0000313" key="4">
    <source>
        <dbReference type="Proteomes" id="UP001500831"/>
    </source>
</evidence>
<comment type="similarity">
    <text evidence="1">Belongs to the NAD(P)-dependent epimerase/dehydratase family.</text>
</comment>
<dbReference type="Proteomes" id="UP001500831">
    <property type="component" value="Unassembled WGS sequence"/>
</dbReference>
<proteinExistence type="inferred from homology"/>
<sequence>MAHYLVTGGAGFIGSYLVESLMLRGHRVVVLDDLSGGTRERAGEAELVVGSVCDVALVDELFERCRFDGVFHLAAFAAEGISHVVKRFNYETNVLGTVNLVNAALNCGAGFFLFVSSVAVYGAGRTPMRESDIPAPADSYGIAKLTCERELEVTQRMQGLKSLSVRLHNVYGEWQSMRDPYRNAVAIFLNQILRDEPITVYGDGGQVRAFTYVQDIVDRLVAAPGIPEVWGRALNLGARRTYTVAELADAVRVAMGVPEHPIVNLPVRDEVRVAFTDSSLARELMGDWEDTPLEVGLGRTAAWAREHGAQKLHSVLRHEVDERLLPEWARHVENRLASS</sequence>
<dbReference type="EMBL" id="BAAAVI010000002">
    <property type="protein sequence ID" value="GAA2848338.1"/>
    <property type="molecule type" value="Genomic_DNA"/>
</dbReference>